<reference evidence="1" key="1">
    <citation type="submission" date="2022-08" db="EMBL/GenBank/DDBJ databases">
        <title>Genome Sequence of Fusarium decemcellulare.</title>
        <authorList>
            <person name="Buettner E."/>
        </authorList>
    </citation>
    <scope>NUCLEOTIDE SEQUENCE</scope>
    <source>
        <strain evidence="1">Babe19</strain>
    </source>
</reference>
<dbReference type="EMBL" id="JANRMS010000595">
    <property type="protein sequence ID" value="KAJ3537177.1"/>
    <property type="molecule type" value="Genomic_DNA"/>
</dbReference>
<keyword evidence="2" id="KW-1185">Reference proteome</keyword>
<sequence>MAVTTGVQDLPDEVGSRKARTWHRDALTSASIILCQFVQMIPFGAGINSSLHIAQSLGAPLEEAIWLAASYPQVFHTLQCLRAVALLTLMASLTQGTFVLMGGRVGAVYGHKKAVVVAGIWWSLFHLISGFMRSIVSLSLMRALSGIGAAFILPNAVALLTTTFPPGKARNISVGLFGAMAPIGAAGGSIFPGFFGQLAPWWWLFIFLALLGTVVFALFLFVVPAESEVMDPRGKIDYVGAYFGVAGLFLFNFVWTQAAIIGWKVPYVYALLVVSILHFVTFAVWEYKFAPQPIMPMNIWTSPSFSIMVISAFVSFMAFGMCLWYVNVWQTHIRHYSLFLNAATFVPLAIGGAGAAILSAKLVRYLDAQYILAIGSTATLIALVLVATMPEQQTYWAQVFPSILIGSMGPDFLFTAAQLIASGTVKRSQQGIAGSLIGTVLAYGMATGLGFAGTVEYYTNDGGRDLVQGYRNGLYLGIGMAVLAIGLSLGFVRIPKDRREGWDQDNMPVE</sequence>
<evidence type="ECO:0000313" key="1">
    <source>
        <dbReference type="EMBL" id="KAJ3537177.1"/>
    </source>
</evidence>
<protein>
    <submittedName>
        <fullName evidence="1">Uncharacterized protein</fullName>
    </submittedName>
</protein>
<proteinExistence type="predicted"/>
<name>A0ACC1SDA5_9HYPO</name>
<gene>
    <name evidence="1" type="ORF">NM208_g6426</name>
</gene>
<accession>A0ACC1SDA5</accession>
<evidence type="ECO:0000313" key="2">
    <source>
        <dbReference type="Proteomes" id="UP001148629"/>
    </source>
</evidence>
<organism evidence="1 2">
    <name type="scientific">Fusarium decemcellulare</name>
    <dbReference type="NCBI Taxonomy" id="57161"/>
    <lineage>
        <taxon>Eukaryota</taxon>
        <taxon>Fungi</taxon>
        <taxon>Dikarya</taxon>
        <taxon>Ascomycota</taxon>
        <taxon>Pezizomycotina</taxon>
        <taxon>Sordariomycetes</taxon>
        <taxon>Hypocreomycetidae</taxon>
        <taxon>Hypocreales</taxon>
        <taxon>Nectriaceae</taxon>
        <taxon>Fusarium</taxon>
        <taxon>Fusarium decemcellulare species complex</taxon>
    </lineage>
</organism>
<dbReference type="Proteomes" id="UP001148629">
    <property type="component" value="Unassembled WGS sequence"/>
</dbReference>
<comment type="caution">
    <text evidence="1">The sequence shown here is derived from an EMBL/GenBank/DDBJ whole genome shotgun (WGS) entry which is preliminary data.</text>
</comment>